<gene>
    <name evidence="5" type="ORF">ACFOUY_15190</name>
</gene>
<evidence type="ECO:0000256" key="2">
    <source>
        <dbReference type="ARBA" id="ARBA00022801"/>
    </source>
</evidence>
<dbReference type="Pfam" id="PF02626">
    <property type="entry name" value="CT_A_B"/>
    <property type="match status" value="1"/>
</dbReference>
<evidence type="ECO:0000313" key="6">
    <source>
        <dbReference type="Proteomes" id="UP001595792"/>
    </source>
</evidence>
<dbReference type="PANTHER" id="PTHR43309">
    <property type="entry name" value="5-OXOPROLINASE SUBUNIT C"/>
    <property type="match status" value="1"/>
</dbReference>
<evidence type="ECO:0000256" key="3">
    <source>
        <dbReference type="ARBA" id="ARBA00022840"/>
    </source>
</evidence>
<dbReference type="SMART" id="SM00797">
    <property type="entry name" value="AHS2"/>
    <property type="match status" value="1"/>
</dbReference>
<evidence type="ECO:0000259" key="4">
    <source>
        <dbReference type="SMART" id="SM00797"/>
    </source>
</evidence>
<dbReference type="PANTHER" id="PTHR43309:SF5">
    <property type="entry name" value="5-OXOPROLINASE SUBUNIT C"/>
    <property type="match status" value="1"/>
</dbReference>
<dbReference type="Gene3D" id="2.40.100.10">
    <property type="entry name" value="Cyclophilin-like"/>
    <property type="match status" value="1"/>
</dbReference>
<evidence type="ECO:0000256" key="1">
    <source>
        <dbReference type="ARBA" id="ARBA00022741"/>
    </source>
</evidence>
<dbReference type="InterPro" id="IPR052708">
    <property type="entry name" value="PxpC"/>
</dbReference>
<reference evidence="6" key="1">
    <citation type="journal article" date="2019" name="Int. J. Syst. Evol. Microbiol.">
        <title>The Global Catalogue of Microorganisms (GCM) 10K type strain sequencing project: providing services to taxonomists for standard genome sequencing and annotation.</title>
        <authorList>
            <consortium name="The Broad Institute Genomics Platform"/>
            <consortium name="The Broad Institute Genome Sequencing Center for Infectious Disease"/>
            <person name="Wu L."/>
            <person name="Ma J."/>
        </authorList>
    </citation>
    <scope>NUCLEOTIDE SEQUENCE [LARGE SCALE GENOMIC DNA]</scope>
    <source>
        <strain evidence="6">CCM 8689</strain>
    </source>
</reference>
<proteinExistence type="predicted"/>
<protein>
    <submittedName>
        <fullName evidence="5">Biotin-dependent carboxyltransferase family protein</fullName>
    </submittedName>
</protein>
<dbReference type="RefSeq" id="WP_378961808.1">
    <property type="nucleotide sequence ID" value="NZ_JBHRXC010000016.1"/>
</dbReference>
<keyword evidence="3" id="KW-0067">ATP-binding</keyword>
<keyword evidence="6" id="KW-1185">Reference proteome</keyword>
<comment type="caution">
    <text evidence="5">The sequence shown here is derived from an EMBL/GenBank/DDBJ whole genome shotgun (WGS) entry which is preliminary data.</text>
</comment>
<keyword evidence="2" id="KW-0378">Hydrolase</keyword>
<dbReference type="InterPro" id="IPR029000">
    <property type="entry name" value="Cyclophilin-like_dom_sf"/>
</dbReference>
<keyword evidence="1" id="KW-0547">Nucleotide-binding</keyword>
<dbReference type="InterPro" id="IPR003778">
    <property type="entry name" value="CT_A_B"/>
</dbReference>
<dbReference type="NCBIfam" id="TIGR00724">
    <property type="entry name" value="urea_amlyse_rel"/>
    <property type="match status" value="1"/>
</dbReference>
<name>A0ABV8NLY3_9SPHI</name>
<sequence length="330" mass="36510">MRISIIKPGIFSTIQDLGRNDFLAQAVPVSGAMDSLAHRLANRAIGNDDYAATIEFTYADASFKAETDILISYSGQGAYLSYNGNIMPHNRPLLFSKGSIIKLIVNEQGVRTYVSIAGGWNVPDLMRSKSTYVTAKLGGFNGRVLQKGDVLDSNNEMNFLTSTIIKQLLSKPYTNWSIDTRDLIPLDLKTIRVVPSNEFGWFDVDSILSFLSNPYTVGIKSNRMGYQLEGKTLNRKIKKELLSTAVTPGTIQVTGSGDVIILMADCQTTGGYPRIARIADVDISLCAQLKPGDIINFSEISADEAERLYFEREKELDIITDSINFKYNCK</sequence>
<accession>A0ABV8NLY3</accession>
<dbReference type="SUPFAM" id="SSF50891">
    <property type="entry name" value="Cyclophilin-like"/>
    <property type="match status" value="1"/>
</dbReference>
<evidence type="ECO:0000313" key="5">
    <source>
        <dbReference type="EMBL" id="MFC4198050.1"/>
    </source>
</evidence>
<organism evidence="5 6">
    <name type="scientific">Pedobacter jamesrossensis</name>
    <dbReference type="NCBI Taxonomy" id="1908238"/>
    <lineage>
        <taxon>Bacteria</taxon>
        <taxon>Pseudomonadati</taxon>
        <taxon>Bacteroidota</taxon>
        <taxon>Sphingobacteriia</taxon>
        <taxon>Sphingobacteriales</taxon>
        <taxon>Sphingobacteriaceae</taxon>
        <taxon>Pedobacter</taxon>
    </lineage>
</organism>
<dbReference type="EMBL" id="JBHSBY010000133">
    <property type="protein sequence ID" value="MFC4198050.1"/>
    <property type="molecule type" value="Genomic_DNA"/>
</dbReference>
<feature type="domain" description="Carboxyltransferase" evidence="4">
    <location>
        <begin position="24"/>
        <end position="315"/>
    </location>
</feature>
<dbReference type="Proteomes" id="UP001595792">
    <property type="component" value="Unassembled WGS sequence"/>
</dbReference>